<dbReference type="OMA" id="PTNTESH"/>
<sequence>MQLTTLLFGLVATVLATSEAEPAMTPLAELVERQQEIGGGAAATLGSNDGTAGGAINGPTGAVQGCLGGAGSGAGGTTECYPVSTAPAPTDTQSHVAAGNAAGTLGPASASVDSDGFCGGGAVGNNGFTTCLVPTQSS</sequence>
<feature type="chain" id="PRO_5004109506" evidence="1">
    <location>
        <begin position="17"/>
        <end position="138"/>
    </location>
</feature>
<gene>
    <name evidence="2" type="ORF">DOTSEDRAFT_33818</name>
</gene>
<evidence type="ECO:0000313" key="3">
    <source>
        <dbReference type="Proteomes" id="UP000016933"/>
    </source>
</evidence>
<accession>N1PPC9</accession>
<evidence type="ECO:0000256" key="1">
    <source>
        <dbReference type="SAM" id="SignalP"/>
    </source>
</evidence>
<keyword evidence="1" id="KW-0732">Signal</keyword>
<dbReference type="Proteomes" id="UP000016933">
    <property type="component" value="Unassembled WGS sequence"/>
</dbReference>
<name>N1PPC9_DOTSN</name>
<reference evidence="2 3" key="2">
    <citation type="journal article" date="2012" name="PLoS Pathog.">
        <title>Diverse lifestyles and strategies of plant pathogenesis encoded in the genomes of eighteen Dothideomycetes fungi.</title>
        <authorList>
            <person name="Ohm R.A."/>
            <person name="Feau N."/>
            <person name="Henrissat B."/>
            <person name="Schoch C.L."/>
            <person name="Horwitz B.A."/>
            <person name="Barry K.W."/>
            <person name="Condon B.J."/>
            <person name="Copeland A.C."/>
            <person name="Dhillon B."/>
            <person name="Glaser F."/>
            <person name="Hesse C.N."/>
            <person name="Kosti I."/>
            <person name="LaButti K."/>
            <person name="Lindquist E.A."/>
            <person name="Lucas S."/>
            <person name="Salamov A.A."/>
            <person name="Bradshaw R.E."/>
            <person name="Ciuffetti L."/>
            <person name="Hamelin R.C."/>
            <person name="Kema G.H.J."/>
            <person name="Lawrence C."/>
            <person name="Scott J.A."/>
            <person name="Spatafora J.W."/>
            <person name="Turgeon B.G."/>
            <person name="de Wit P.J.G.M."/>
            <person name="Zhong S."/>
            <person name="Goodwin S.B."/>
            <person name="Grigoriev I.V."/>
        </authorList>
    </citation>
    <scope>NUCLEOTIDE SEQUENCE [LARGE SCALE GENOMIC DNA]</scope>
    <source>
        <strain evidence="3">NZE10 / CBS 128990</strain>
    </source>
</reference>
<protein>
    <submittedName>
        <fullName evidence="2">Uncharacterized protein</fullName>
    </submittedName>
</protein>
<feature type="signal peptide" evidence="1">
    <location>
        <begin position="1"/>
        <end position="16"/>
    </location>
</feature>
<dbReference type="AlphaFoldDB" id="N1PPC9"/>
<dbReference type="OrthoDB" id="3644588at2759"/>
<keyword evidence="3" id="KW-1185">Reference proteome</keyword>
<evidence type="ECO:0000313" key="2">
    <source>
        <dbReference type="EMBL" id="EME45276.1"/>
    </source>
</evidence>
<dbReference type="HOGENOM" id="CLU_1855235_0_0_1"/>
<reference evidence="3" key="1">
    <citation type="journal article" date="2012" name="PLoS Genet.">
        <title>The genomes of the fungal plant pathogens Cladosporium fulvum and Dothistroma septosporum reveal adaptation to different hosts and lifestyles but also signatures of common ancestry.</title>
        <authorList>
            <person name="de Wit P.J.G.M."/>
            <person name="van der Burgt A."/>
            <person name="Oekmen B."/>
            <person name="Stergiopoulos I."/>
            <person name="Abd-Elsalam K.A."/>
            <person name="Aerts A.L."/>
            <person name="Bahkali A.H."/>
            <person name="Beenen H.G."/>
            <person name="Chettri P."/>
            <person name="Cox M.P."/>
            <person name="Datema E."/>
            <person name="de Vries R.P."/>
            <person name="Dhillon B."/>
            <person name="Ganley A.R."/>
            <person name="Griffiths S.A."/>
            <person name="Guo Y."/>
            <person name="Hamelin R.C."/>
            <person name="Henrissat B."/>
            <person name="Kabir M.S."/>
            <person name="Jashni M.K."/>
            <person name="Kema G."/>
            <person name="Klaubauf S."/>
            <person name="Lapidus A."/>
            <person name="Levasseur A."/>
            <person name="Lindquist E."/>
            <person name="Mehrabi R."/>
            <person name="Ohm R.A."/>
            <person name="Owen T.J."/>
            <person name="Salamov A."/>
            <person name="Schwelm A."/>
            <person name="Schijlen E."/>
            <person name="Sun H."/>
            <person name="van den Burg H.A."/>
            <person name="van Ham R.C.H.J."/>
            <person name="Zhang S."/>
            <person name="Goodwin S.B."/>
            <person name="Grigoriev I.V."/>
            <person name="Collemare J."/>
            <person name="Bradshaw R.E."/>
        </authorList>
    </citation>
    <scope>NUCLEOTIDE SEQUENCE [LARGE SCALE GENOMIC DNA]</scope>
    <source>
        <strain evidence="3">NZE10 / CBS 128990</strain>
    </source>
</reference>
<organism evidence="2 3">
    <name type="scientific">Dothistroma septosporum (strain NZE10 / CBS 128990)</name>
    <name type="common">Red band needle blight fungus</name>
    <name type="synonym">Mycosphaerella pini</name>
    <dbReference type="NCBI Taxonomy" id="675120"/>
    <lineage>
        <taxon>Eukaryota</taxon>
        <taxon>Fungi</taxon>
        <taxon>Dikarya</taxon>
        <taxon>Ascomycota</taxon>
        <taxon>Pezizomycotina</taxon>
        <taxon>Dothideomycetes</taxon>
        <taxon>Dothideomycetidae</taxon>
        <taxon>Mycosphaerellales</taxon>
        <taxon>Mycosphaerellaceae</taxon>
        <taxon>Dothistroma</taxon>
    </lineage>
</organism>
<dbReference type="EMBL" id="KB446538">
    <property type="protein sequence ID" value="EME45276.1"/>
    <property type="molecule type" value="Genomic_DNA"/>
</dbReference>
<proteinExistence type="predicted"/>